<dbReference type="InterPro" id="IPR011990">
    <property type="entry name" value="TPR-like_helical_dom_sf"/>
</dbReference>
<accession>A0A1T0AQ60</accession>
<dbReference type="AlphaFoldDB" id="A0A1T0AQ60"/>
<name>A0A1T0AQ60_9PAST</name>
<organism evidence="1 2">
    <name type="scientific">Haemophilus paracuniculus</name>
    <dbReference type="NCBI Taxonomy" id="734"/>
    <lineage>
        <taxon>Bacteria</taxon>
        <taxon>Pseudomonadati</taxon>
        <taxon>Pseudomonadota</taxon>
        <taxon>Gammaproteobacteria</taxon>
        <taxon>Pasteurellales</taxon>
        <taxon>Pasteurellaceae</taxon>
        <taxon>Haemophilus</taxon>
    </lineage>
</organism>
<reference evidence="1 2" key="1">
    <citation type="submission" date="2017-02" db="EMBL/GenBank/DDBJ databases">
        <title>Draft genome sequence of Haemophilus paracuniculus CCUG 43573 type strain.</title>
        <authorList>
            <person name="Engstrom-Jakobsson H."/>
            <person name="Salva-Serra F."/>
            <person name="Thorell K."/>
            <person name="Gonzales-Siles L."/>
            <person name="Karlsson R."/>
            <person name="Boulund F."/>
            <person name="Engstrand L."/>
            <person name="Kristiansson E."/>
            <person name="Moore E."/>
        </authorList>
    </citation>
    <scope>NUCLEOTIDE SEQUENCE [LARGE SCALE GENOMIC DNA]</scope>
    <source>
        <strain evidence="1 2">CCUG 43573</strain>
    </source>
</reference>
<dbReference type="Pfam" id="PF08238">
    <property type="entry name" value="Sel1"/>
    <property type="match status" value="4"/>
</dbReference>
<gene>
    <name evidence="1" type="ORF">B0187_08525</name>
</gene>
<evidence type="ECO:0008006" key="3">
    <source>
        <dbReference type="Google" id="ProtNLM"/>
    </source>
</evidence>
<proteinExistence type="predicted"/>
<dbReference type="InterPro" id="IPR050767">
    <property type="entry name" value="Sel1_AlgK"/>
</dbReference>
<dbReference type="Gene3D" id="1.25.40.10">
    <property type="entry name" value="Tetratricopeptide repeat domain"/>
    <property type="match status" value="1"/>
</dbReference>
<dbReference type="OrthoDB" id="9792653at2"/>
<dbReference type="STRING" id="734.B0187_08525"/>
<protein>
    <recommendedName>
        <fullName evidence="3">Sel1 repeat family protein</fullName>
    </recommendedName>
</protein>
<comment type="caution">
    <text evidence="1">The sequence shown here is derived from an EMBL/GenBank/DDBJ whole genome shotgun (WGS) entry which is preliminary data.</text>
</comment>
<dbReference type="PANTHER" id="PTHR11102:SF160">
    <property type="entry name" value="ERAD-ASSOCIATED E3 UBIQUITIN-PROTEIN LIGASE COMPONENT HRD3"/>
    <property type="match status" value="1"/>
</dbReference>
<evidence type="ECO:0000313" key="2">
    <source>
        <dbReference type="Proteomes" id="UP000190867"/>
    </source>
</evidence>
<keyword evidence="2" id="KW-1185">Reference proteome</keyword>
<dbReference type="RefSeq" id="WP_078237442.1">
    <property type="nucleotide sequence ID" value="NZ_MUYA01000013.1"/>
</dbReference>
<dbReference type="SMART" id="SM00671">
    <property type="entry name" value="SEL1"/>
    <property type="match status" value="4"/>
</dbReference>
<dbReference type="Proteomes" id="UP000190867">
    <property type="component" value="Unassembled WGS sequence"/>
</dbReference>
<dbReference type="PANTHER" id="PTHR11102">
    <property type="entry name" value="SEL-1-LIKE PROTEIN"/>
    <property type="match status" value="1"/>
</dbReference>
<dbReference type="SUPFAM" id="SSF81901">
    <property type="entry name" value="HCP-like"/>
    <property type="match status" value="1"/>
</dbReference>
<dbReference type="InterPro" id="IPR006597">
    <property type="entry name" value="Sel1-like"/>
</dbReference>
<dbReference type="EMBL" id="MUYA01000013">
    <property type="protein sequence ID" value="OOR98307.1"/>
    <property type="molecule type" value="Genomic_DNA"/>
</dbReference>
<sequence length="183" mass="20729">MAWASGEHFRNMPNDRLIYYAEQGNVEAQLHLAARYDEGFGIEQSFEQSAKWYRKAAEQNSAEAQFALSVMYDEGLGVPKDAKQAVFWLEKAAKLGHSFAQHSLGSRYYLGDNVPKDIWKTWRYWHQAAKQNEAKAQFGLGSLYSGILVKDLPKAKYFFGIACKNGETKACDAYQKLKAEGVK</sequence>
<evidence type="ECO:0000313" key="1">
    <source>
        <dbReference type="EMBL" id="OOR98307.1"/>
    </source>
</evidence>